<gene>
    <name evidence="4" type="ORF">L1049_017834</name>
</gene>
<keyword evidence="5" id="KW-1185">Reference proteome</keyword>
<protein>
    <recommendedName>
        <fullName evidence="6">Protein PLASTID MOVEMENT IMPAIRED 1-RELATED 1</fullName>
    </recommendedName>
</protein>
<feature type="domain" description="C2 NT-type" evidence="3">
    <location>
        <begin position="92"/>
        <end position="240"/>
    </location>
</feature>
<organism evidence="4 5">
    <name type="scientific">Liquidambar formosana</name>
    <name type="common">Formosan gum</name>
    <dbReference type="NCBI Taxonomy" id="63359"/>
    <lineage>
        <taxon>Eukaryota</taxon>
        <taxon>Viridiplantae</taxon>
        <taxon>Streptophyta</taxon>
        <taxon>Embryophyta</taxon>
        <taxon>Tracheophyta</taxon>
        <taxon>Spermatophyta</taxon>
        <taxon>Magnoliopsida</taxon>
        <taxon>eudicotyledons</taxon>
        <taxon>Gunneridae</taxon>
        <taxon>Pentapetalae</taxon>
        <taxon>Saxifragales</taxon>
        <taxon>Altingiaceae</taxon>
        <taxon>Liquidambar</taxon>
    </lineage>
</organism>
<name>A0AAP0R7H8_LIQFO</name>
<dbReference type="InterPro" id="IPR048972">
    <property type="entry name" value="PMI1_PMIR1-2_C"/>
</dbReference>
<dbReference type="PROSITE" id="PS51840">
    <property type="entry name" value="C2_NT"/>
    <property type="match status" value="1"/>
</dbReference>
<evidence type="ECO:0000313" key="4">
    <source>
        <dbReference type="EMBL" id="KAK9273027.1"/>
    </source>
</evidence>
<dbReference type="AlphaFoldDB" id="A0AAP0R7H8"/>
<dbReference type="PANTHER" id="PTHR33414:SF10">
    <property type="entry name" value="PROTEIN PLASTID MOVEMENT IMPAIRED 1-RELATED 2"/>
    <property type="match status" value="1"/>
</dbReference>
<dbReference type="PANTHER" id="PTHR33414">
    <property type="entry name" value="PROTEIN PLASTID MOVEMENT IMPAIRED 1-RELATED 1"/>
    <property type="match status" value="1"/>
</dbReference>
<feature type="region of interest" description="Disordered" evidence="1">
    <location>
        <begin position="639"/>
        <end position="664"/>
    </location>
</feature>
<dbReference type="InterPro" id="IPR019448">
    <property type="entry name" value="NT-C2"/>
</dbReference>
<dbReference type="InterPro" id="IPR039614">
    <property type="entry name" value="PMI1-like"/>
</dbReference>
<feature type="region of interest" description="Disordered" evidence="1">
    <location>
        <begin position="36"/>
        <end position="55"/>
    </location>
</feature>
<dbReference type="InterPro" id="IPR018392">
    <property type="entry name" value="LysM"/>
</dbReference>
<evidence type="ECO:0000259" key="3">
    <source>
        <dbReference type="PROSITE" id="PS51840"/>
    </source>
</evidence>
<accession>A0AAP0R7H8</accession>
<dbReference type="Pfam" id="PF10358">
    <property type="entry name" value="NT-C2"/>
    <property type="match status" value="1"/>
</dbReference>
<dbReference type="EMBL" id="JBBPBK010000012">
    <property type="protein sequence ID" value="KAK9273027.1"/>
    <property type="molecule type" value="Genomic_DNA"/>
</dbReference>
<proteinExistence type="predicted"/>
<dbReference type="Proteomes" id="UP001415857">
    <property type="component" value="Unassembled WGS sequence"/>
</dbReference>
<evidence type="ECO:0008006" key="6">
    <source>
        <dbReference type="Google" id="ProtNLM"/>
    </source>
</evidence>
<comment type="caution">
    <text evidence="4">The sequence shown here is derived from an EMBL/GenBank/DDBJ whole genome shotgun (WGS) entry which is preliminary data.</text>
</comment>
<evidence type="ECO:0000313" key="5">
    <source>
        <dbReference type="Proteomes" id="UP001415857"/>
    </source>
</evidence>
<evidence type="ECO:0000259" key="2">
    <source>
        <dbReference type="PROSITE" id="PS51782"/>
    </source>
</evidence>
<evidence type="ECO:0000256" key="1">
    <source>
        <dbReference type="SAM" id="MobiDB-lite"/>
    </source>
</evidence>
<dbReference type="Pfam" id="PF21745">
    <property type="entry name" value="PMI1_PMIR1-2_C"/>
    <property type="match status" value="1"/>
</dbReference>
<feature type="domain" description="LysM" evidence="2">
    <location>
        <begin position="1096"/>
        <end position="1144"/>
    </location>
</feature>
<reference evidence="4 5" key="1">
    <citation type="journal article" date="2024" name="Plant J.">
        <title>Genome sequences and population genomics reveal climatic adaptation and genomic divergence between two closely related sweetgum species.</title>
        <authorList>
            <person name="Xu W.Q."/>
            <person name="Ren C.Q."/>
            <person name="Zhang X.Y."/>
            <person name="Comes H.P."/>
            <person name="Liu X.H."/>
            <person name="Li Y.G."/>
            <person name="Kettle C.J."/>
            <person name="Jalonen R."/>
            <person name="Gaisberger H."/>
            <person name="Ma Y.Z."/>
            <person name="Qiu Y.X."/>
        </authorList>
    </citation>
    <scope>NUCLEOTIDE SEQUENCE [LARGE SCALE GENOMIC DNA]</scope>
    <source>
        <strain evidence="4">Hangzhou</strain>
    </source>
</reference>
<sequence>MLSKVESATNSSGDSNNGQLLRDIEAISKALYLHKPPPKGLISPPNNRSKSAGKTRFLESKLNSKPYGIKEDLLYKDKKSSIWNWKKPLKALTHIRNWKFSCCFFLHVHSIEGLPANFNGINLCVNWRRKDEVVRTRPLGVDRGMVEFEETLMHQCSVYGHRSGPQNSAKYEVKLFLVYGSVIGAPGLDIGKHWVDLTRLLPLTLEELEGEKSLGKWTTSFKLAGKAEGATLNVSFGYSVMGNNSGEPSSDMNVPELLNLKHSKSSTMENVAAFGPGKLQRVGSVPSNKNYGSHPSSQSMDVKVHEVLPNPGSELSRSINFLYKKIDEAKLGSLTEVDLFSEHLLPLKLKPDSFSESAEEHFGNECDDVEFTVIEQGIELSTKEELKLAESADQSFDGYSIETINVDEIIKGDEVFIDEEMKCNINDDIYGNCNNEIVVDECKYKGNNACTKDSTMEDLESALDSPLLQESADLDSPLTMSEFLRQENYIEVRSNDDERNKMVKSLSFDDLTESVANDFLNMLEIEHSPHGLSSDSDPESPREHLLRQFEKEALASGSFIFDIDVVGEEAEVGCSTPTAYRTEDFPEDSEMSLDIQAFEQEHRGMRQSLITKRKAKMLENLETEALMREWGLNEMAFKSSPRSSSGGFGSPIDLSPEEPPELPPLGEGLGPFFQMEGGGFLRSMSPLLFKNAKNGGSLIMQVSSPVVLPAEMGSTVMEILQHLASIGIEKLSMQANNLMPLEDITGKTMQQVAWEAATILEVPDRMALLRHESEVGQDSFDRKMEAKGFPCYPNYDNLNSSSITGEMGSDYVSLEDLVPLAMDKFEALSIEGLRIQSNMSNEGAPSSICSHAFAGVSAGVFLGLEGAAGLQSLNVGDSGSDVDGLLDLSITLDEWLRLDARIINDEDHISEHTLKILTAHHAKCTDMFNRRLTRDREWGEAYGGKYGLLGNNLTVAFMVQLRDPLRNYEPVGAPMFALIQVERVYVPLKPKLYCPMSERSNKEDYDEYEAMVKKEINDERKEERKEEKKDDECILQFKITEVHVAGLNTEPDKNKLWGTTAQQRSGSRWLLASGMGKTNKHPFLKSKAIVKSSPLATAKVHPRDSLWSISSCVHSAGAKWKELSSLNLHIRNPDVIFLNETIRLQ</sequence>
<dbReference type="PROSITE" id="PS51782">
    <property type="entry name" value="LYSM"/>
    <property type="match status" value="1"/>
</dbReference>